<protein>
    <submittedName>
        <fullName evidence="2">Uncharacterized protein</fullName>
    </submittedName>
</protein>
<accession>A0AC34QZY9</accession>
<evidence type="ECO:0000313" key="2">
    <source>
        <dbReference type="WBParaSite" id="JU765_v2.g22.t1"/>
    </source>
</evidence>
<evidence type="ECO:0000313" key="1">
    <source>
        <dbReference type="Proteomes" id="UP000887576"/>
    </source>
</evidence>
<reference evidence="2" key="1">
    <citation type="submission" date="2022-11" db="UniProtKB">
        <authorList>
            <consortium name="WormBaseParasite"/>
        </authorList>
    </citation>
    <scope>IDENTIFICATION</scope>
</reference>
<name>A0AC34QZY9_9BILA</name>
<proteinExistence type="predicted"/>
<dbReference type="Proteomes" id="UP000887576">
    <property type="component" value="Unplaced"/>
</dbReference>
<dbReference type="WBParaSite" id="JU765_v2.g22.t1">
    <property type="protein sequence ID" value="JU765_v2.g22.t1"/>
    <property type="gene ID" value="JU765_v2.g22"/>
</dbReference>
<sequence>MSKFESSPLPSLKPTVFPTGLCFHVRGFSKQNASDVFLLPSTDGKIQIITGNGKVEKTVDGHEGATLNAEWSKDGTSFATCGEDGLVKLWSRNGMLRSVLAQNARPVYALSLNNDSSKIAFCSARTVNSLRLVPSTCCDFATKLAGRIHWKN</sequence>
<organism evidence="1 2">
    <name type="scientific">Panagrolaimus sp. JU765</name>
    <dbReference type="NCBI Taxonomy" id="591449"/>
    <lineage>
        <taxon>Eukaryota</taxon>
        <taxon>Metazoa</taxon>
        <taxon>Ecdysozoa</taxon>
        <taxon>Nematoda</taxon>
        <taxon>Chromadorea</taxon>
        <taxon>Rhabditida</taxon>
        <taxon>Tylenchina</taxon>
        <taxon>Panagrolaimomorpha</taxon>
        <taxon>Panagrolaimoidea</taxon>
        <taxon>Panagrolaimidae</taxon>
        <taxon>Panagrolaimus</taxon>
    </lineage>
</organism>